<name>A0A6A6IYZ5_9PLEO</name>
<feature type="compositionally biased region" description="Low complexity" evidence="7">
    <location>
        <begin position="1873"/>
        <end position="1884"/>
    </location>
</feature>
<evidence type="ECO:0000259" key="10">
    <source>
        <dbReference type="Pfam" id="PF20255"/>
    </source>
</evidence>
<dbReference type="OrthoDB" id="3182339at2759"/>
<keyword evidence="12" id="KW-1185">Reference proteome</keyword>
<dbReference type="PANTHER" id="PTHR13367:SF34">
    <property type="match status" value="1"/>
</dbReference>
<dbReference type="GO" id="GO:0004843">
    <property type="term" value="F:cysteine-type deubiquitinase activity"/>
    <property type="evidence" value="ECO:0007669"/>
    <property type="project" value="UniProtKB-EC"/>
</dbReference>
<accession>A0A6A6IYZ5</accession>
<dbReference type="Proteomes" id="UP000800094">
    <property type="component" value="Unassembled WGS sequence"/>
</dbReference>
<evidence type="ECO:0000259" key="8">
    <source>
        <dbReference type="Pfam" id="PF12340"/>
    </source>
</evidence>
<dbReference type="EC" id="3.4.19.12" evidence="2"/>
<dbReference type="GO" id="GO:0006508">
    <property type="term" value="P:proteolysis"/>
    <property type="evidence" value="ECO:0007669"/>
    <property type="project" value="UniProtKB-KW"/>
</dbReference>
<dbReference type="GeneID" id="54580790"/>
<feature type="domain" description="DUF3645" evidence="9">
    <location>
        <begin position="2395"/>
        <end position="2430"/>
    </location>
</feature>
<evidence type="ECO:0000256" key="7">
    <source>
        <dbReference type="SAM" id="MobiDB-lite"/>
    </source>
</evidence>
<evidence type="ECO:0000256" key="1">
    <source>
        <dbReference type="ARBA" id="ARBA00000707"/>
    </source>
</evidence>
<protein>
    <recommendedName>
        <fullName evidence="2">ubiquitinyl hydrolase 1</fullName>
        <ecNumber evidence="2">3.4.19.12</ecNumber>
    </recommendedName>
</protein>
<dbReference type="Pfam" id="PF12359">
    <property type="entry name" value="DUF3645"/>
    <property type="match status" value="1"/>
</dbReference>
<evidence type="ECO:0000313" key="12">
    <source>
        <dbReference type="Proteomes" id="UP000800094"/>
    </source>
</evidence>
<dbReference type="EMBL" id="ML987189">
    <property type="protein sequence ID" value="KAF2255791.1"/>
    <property type="molecule type" value="Genomic_DNA"/>
</dbReference>
<dbReference type="RefSeq" id="XP_033690795.1">
    <property type="nucleotide sequence ID" value="XM_033827460.1"/>
</dbReference>
<comment type="catalytic activity">
    <reaction evidence="1">
        <text>Thiol-dependent hydrolysis of ester, thioester, amide, peptide and isopeptide bonds formed by the C-terminal Gly of ubiquitin (a 76-residue protein attached to proteins as an intracellular targeting signal).</text>
        <dbReference type="EC" id="3.4.19.12"/>
    </reaction>
</comment>
<dbReference type="Pfam" id="PF20255">
    <property type="entry name" value="DUF6606"/>
    <property type="match status" value="1"/>
</dbReference>
<evidence type="ECO:0000256" key="5">
    <source>
        <dbReference type="ARBA" id="ARBA00022801"/>
    </source>
</evidence>
<dbReference type="InterPro" id="IPR051346">
    <property type="entry name" value="OTU_Deubiquitinase"/>
</dbReference>
<sequence>MGAVDKEALAYLVHHLVLPPKVPQKDDSTASNERALLETTSEALRKFGSAIQAEHAGLAPQVESATSMINNLLRSRDSGGHVSEAQLAVLLHSLATGRTLDAVPLEIKAQNAGIIVSRREDDVIFELFELSPPNQSVMTTKGRLTRSFPTYAYRIPIEQFREEGLIGSLAQAIAKMSSQVAPGFQPLIQKVGKSHAEIRDTTHPGLITDYLANFLCANGQPMDAGGIWKNTREEVLWSNAKMPWRRSPLWLLVRVSLQLQFDRCANNSDPTKALYKPFMVYLLGHILDLAGGHHNPASSDLLFATSAKLTRRIRKLESHAQSESSSANWMKFAHITLSRAYELMDTRWKDIMNNTSSNVNTAVLNTLEPEKDLDVCLSGLDNFVGRIAAREQLSGASQFRPSLTYPDFAPDELPNGFRESGEYVYFQLAAVEKWVENHLSSWLDLHGEEESTCDGLRELIEAYHYAAKSAYANMPRSISVMYLCLLELWVACDKSARHIHPLLDDFDPEVQLESLAALSLPLKSHLQRLAQVERYVRDRRNAAKRHSPSVFRNFGHASSFAVKFFDRSSELEELHLCIEQAATEDCLKKRQELASKQEQYRDLMRKYDESVCEYREVITNHYHGYTETQHDPYCRKCRFRQEAEGIGIRVYEWPLSSDASIAKATLFELQIPPAFSNWRDVTLFVMMNVLGFVRSRDQRPRASYKLSGHQDLSNFSSGPYGQRIILLSQVKPHTGTHRKLKNGVSTLKEENVCLDNALRYQYYDSSDGVFTDSLHSTDRVSKNCTYQLPGRSSNLQQYVRPLAADVPPNKVIADLSDCPTHISIDEYKAFGALPLGYNVQYINILTQLAMPTVDFAKAETQCLILQTTHRTGPPSEDDCIERLSHRILAVESFGQAMIKELDSALQRVTENWESWRAVASFVQLSLRLLSFTSSSEVKSRCLSYLASVRQICLGWLDTIMQRLHVSTDDGQRVELCSRATEIALLCISSFDVDEVHVNDVLCSPSATSALLQSSIIVQENKDTTSTEHDSLYRVMLQNWRSVLYRVFPTLASGILIRHLEGELNDAVTASWAAFRPSDNWTSYKTPWHQWMYVKCSTLDVHFNLLTAELLVQGLPLARLPAEYLRHPVYPALFQRSSIEVMPTNEPGMDFSSKHAYRGHELSFGMEGSDMLVVAANANEKFDLLPSRLLKDLFPSSFVDDYFHWYNHHTGEIEFRPRAKPWSSTNQLWRLNRSGPSWRLVCGQYTLVNIDSNTARALARMFSPLENALHIHTKLDMSSLSVSIDIPRLQLGFYFGHRESLIHSRQYRGMIVDPDQRVGTLVGLSNKLVLKHTRDMDERLVVVPEGSITYQKALNHVVVCIDPDTAVKAHVYHLDHILGRATDNGSLQSRLYLCYLHALTSYCLPDSLTSHTGTEAALGILRSAAVRSFNLLRKQDIAVLDLIARLSPGRAYYPQNEQVMQEIDWDPNLPSLSQHPEFFVEVERIFNQAREARFFHAREDYVEPVKFNFMQPHLLQRDMIRSSIFRVDGFGAEHYSTQFDKVYQARARVSRLERGQRTFTAASLILREQGAPAFSIRALEHSFRNVHLKGATVHPPGRLPLKASLLKYDSDWLQEASTFVPKLWCDLHASLAKSPQNYNKFDIAMWLSTAAFAQAADMELIQALAALYKIREFSSIEIPPFTILQLSKGEAPTLSDIRNLIQTRKSFQVSPEFNLPQRPTETRKQYQQRRQKQFQSNQEKAVNSLARALEDQWPCEQPTRPSDAQAETYLDVSRVMQIAAPSFKAWYDNRCFWRYIQEFCTAFAQQQVVPVSVAQNEVVDPRKYAQGDESRRSFSVAKIFSLQAPITNSSNPNRMCGPTLPEAMCAENLSGGHSPRSTVVSDSSSEPQFQRSLDHDRYPQAKDRLSSLFEDLKLQARSKCEKAYISDLQDSCDSLAVQEAVPHGRVVGVNTAVRLEAHLADCRRYFHELNVLLENVVKSAHDVAARIQQSPRLSPTFWLQQLNRERYDTLSDDWKAVIIQYGLAITELHRAQRLLALSGHPQDLAEELRNCGHQNWDPAEYPETLLLEAESGIMVREVQEEIANQMRKPPSDQNAVMQLNMGEGKSSVIVPIVAAALADGWSLVRVIVAKPQSKQMFQMLVSKLGGLLNRRIYHMPFSRVLRLSADQAYTIDKIYRECMANRGILLVQPEHILSFKLMGIECLISGPTSTGPSLLRTQEFFDTKSRDIVDESDENFSVKFELVYTMGSQRPIELSPERWIIIDTLLGLLGRCALPVKEKFPHSIEFDDRWQGRFPRVRILQSDAEDMLFDLMARHICDVGFPGLPITRQPQCMRDAVYRYIRQAELATKDIDAVEKGPFWMESTKDALLLVRGLIACGVVRFALRSKRWRVNYGVDPNRSPKTTLAVPYRSKDCPSPRSEFSHPDVLIVFTSLTYYYGGLEDDDLFDTLAHLLKSDQADIEYAQWVRTAGLLPKAFHHLSGINIKDRYQCINQVFPSLRYSKGAIDYFLCHIVFPKEMKEFPYKLSASGWDIGQVKPKPTTGFSGTNDSRHVLPLSVHHLDLPKQKHTNALVLAHLLQDENSVKLLPPRTASVTSDAEHLLATVMAMDLSTRVILDVGAQILELNNYQVAEKWLSMSTDTTKAVVFFNDNEELSVLDRTGRVDLLQTSPFAKQLDACLIYLDEAHTRGTDLKLPRNYRAAVTLGANLTKDRLVQACMRLRKLGKGQSVVFCIPEEIQNKILECTSKRTAEEIGVSDVLVWAICETWADLRRSMPLWATQGRRFEEHKDLLHGANTTKEQAKQFLEDEAQSLEYRYRPRQRTSHEALLYEGWDTSNESISRILARCRDFETTNFDAATLQEEQERELSPEIEEERQIQRPAPMEPAKHVLEGDLVKLVETGEIAVDSKAFTPAFRALQSTTAAKHFGLAQFPTELLVTADYIRTVKPPSGLGNSSYTSDSYQRPVQWILSVPKPASRPGASVPTVGHLVILSPFEADQLLGKVQKFSKVTLHVYSPRSNLAYKPLDILQLYSVGRPFSPNTVPRSLIVQLNLFAGQLYFRSYEEYTELCDFLGLAWAAAKDGQVVQADGFVAPPNGKWGLKRSPVKFLREFFTKVRREGEGVGKTHLGKVLDGGLLEESDFE</sequence>
<dbReference type="InterPro" id="IPR046541">
    <property type="entry name" value="DUF6606"/>
</dbReference>
<evidence type="ECO:0000256" key="2">
    <source>
        <dbReference type="ARBA" id="ARBA00012759"/>
    </source>
</evidence>
<proteinExistence type="predicted"/>
<dbReference type="InterPro" id="IPR022105">
    <property type="entry name" value="DUF3645"/>
</dbReference>
<keyword evidence="6" id="KW-0788">Thiol protease</keyword>
<feature type="domain" description="DUF6606" evidence="10">
    <location>
        <begin position="12"/>
        <end position="287"/>
    </location>
</feature>
<evidence type="ECO:0000256" key="6">
    <source>
        <dbReference type="ARBA" id="ARBA00022807"/>
    </source>
</evidence>
<organism evidence="11 12">
    <name type="scientific">Trematosphaeria pertusa</name>
    <dbReference type="NCBI Taxonomy" id="390896"/>
    <lineage>
        <taxon>Eukaryota</taxon>
        <taxon>Fungi</taxon>
        <taxon>Dikarya</taxon>
        <taxon>Ascomycota</taxon>
        <taxon>Pezizomycotina</taxon>
        <taxon>Dothideomycetes</taxon>
        <taxon>Pleosporomycetidae</taxon>
        <taxon>Pleosporales</taxon>
        <taxon>Massarineae</taxon>
        <taxon>Trematosphaeriaceae</taxon>
        <taxon>Trematosphaeria</taxon>
    </lineage>
</organism>
<dbReference type="InterPro" id="IPR022099">
    <property type="entry name" value="DUF3638"/>
</dbReference>
<evidence type="ECO:0000259" key="9">
    <source>
        <dbReference type="Pfam" id="PF12359"/>
    </source>
</evidence>
<feature type="region of interest" description="Disordered" evidence="7">
    <location>
        <begin position="1867"/>
        <end position="1890"/>
    </location>
</feature>
<dbReference type="Pfam" id="PF12340">
    <property type="entry name" value="DUF3638"/>
    <property type="match status" value="1"/>
</dbReference>
<evidence type="ECO:0000256" key="4">
    <source>
        <dbReference type="ARBA" id="ARBA00022786"/>
    </source>
</evidence>
<gene>
    <name evidence="11" type="ORF">BU26DRAFT_512746</name>
</gene>
<reference evidence="11" key="1">
    <citation type="journal article" date="2020" name="Stud. Mycol.">
        <title>101 Dothideomycetes genomes: a test case for predicting lifestyles and emergence of pathogens.</title>
        <authorList>
            <person name="Haridas S."/>
            <person name="Albert R."/>
            <person name="Binder M."/>
            <person name="Bloem J."/>
            <person name="Labutti K."/>
            <person name="Salamov A."/>
            <person name="Andreopoulos B."/>
            <person name="Baker S."/>
            <person name="Barry K."/>
            <person name="Bills G."/>
            <person name="Bluhm B."/>
            <person name="Cannon C."/>
            <person name="Castanera R."/>
            <person name="Culley D."/>
            <person name="Daum C."/>
            <person name="Ezra D."/>
            <person name="Gonzalez J."/>
            <person name="Henrissat B."/>
            <person name="Kuo A."/>
            <person name="Liang C."/>
            <person name="Lipzen A."/>
            <person name="Lutzoni F."/>
            <person name="Magnuson J."/>
            <person name="Mondo S."/>
            <person name="Nolan M."/>
            <person name="Ohm R."/>
            <person name="Pangilinan J."/>
            <person name="Park H.-J."/>
            <person name="Ramirez L."/>
            <person name="Alfaro M."/>
            <person name="Sun H."/>
            <person name="Tritt A."/>
            <person name="Yoshinaga Y."/>
            <person name="Zwiers L.-H."/>
            <person name="Turgeon B."/>
            <person name="Goodwin S."/>
            <person name="Spatafora J."/>
            <person name="Crous P."/>
            <person name="Grigoriev I."/>
        </authorList>
    </citation>
    <scope>NUCLEOTIDE SEQUENCE</scope>
    <source>
        <strain evidence="11">CBS 122368</strain>
    </source>
</reference>
<feature type="domain" description="DUF3638" evidence="8">
    <location>
        <begin position="2052"/>
        <end position="2272"/>
    </location>
</feature>
<keyword evidence="4" id="KW-0833">Ubl conjugation pathway</keyword>
<keyword evidence="5" id="KW-0378">Hydrolase</keyword>
<keyword evidence="3" id="KW-0645">Protease</keyword>
<evidence type="ECO:0000313" key="11">
    <source>
        <dbReference type="EMBL" id="KAF2255791.1"/>
    </source>
</evidence>
<evidence type="ECO:0000256" key="3">
    <source>
        <dbReference type="ARBA" id="ARBA00022670"/>
    </source>
</evidence>
<dbReference type="PANTHER" id="PTHR13367">
    <property type="entry name" value="UBIQUITIN THIOESTERASE"/>
    <property type="match status" value="1"/>
</dbReference>